<dbReference type="Pfam" id="PF01872">
    <property type="entry name" value="RibD_C"/>
    <property type="match status" value="1"/>
</dbReference>
<dbReference type="GO" id="GO:0009231">
    <property type="term" value="P:riboflavin biosynthetic process"/>
    <property type="evidence" value="ECO:0007669"/>
    <property type="project" value="InterPro"/>
</dbReference>
<dbReference type="PANTHER" id="PTHR38011">
    <property type="entry name" value="DIHYDROFOLATE REDUCTASE FAMILY PROTEIN (AFU_ORTHOLOGUE AFUA_8G06820)"/>
    <property type="match status" value="1"/>
</dbReference>
<organism evidence="2 3">
    <name type="scientific">Nocardia cyriacigeorgica</name>
    <dbReference type="NCBI Taxonomy" id="135487"/>
    <lineage>
        <taxon>Bacteria</taxon>
        <taxon>Bacillati</taxon>
        <taxon>Actinomycetota</taxon>
        <taxon>Actinomycetes</taxon>
        <taxon>Mycobacteriales</taxon>
        <taxon>Nocardiaceae</taxon>
        <taxon>Nocardia</taxon>
    </lineage>
</organism>
<gene>
    <name evidence="2" type="primary">yyaP_15</name>
    <name evidence="2" type="ORF">NCTC10797_05709</name>
</gene>
<evidence type="ECO:0000313" key="2">
    <source>
        <dbReference type="EMBL" id="VFB01879.1"/>
    </source>
</evidence>
<dbReference type="SUPFAM" id="SSF53597">
    <property type="entry name" value="Dihydrofolate reductase-like"/>
    <property type="match status" value="1"/>
</dbReference>
<dbReference type="PANTHER" id="PTHR38011:SF11">
    <property type="entry name" value="2,5-DIAMINO-6-RIBOSYLAMINO-4(3H)-PYRIMIDINONE 5'-PHOSPHATE REDUCTASE"/>
    <property type="match status" value="1"/>
</dbReference>
<dbReference type="InterPro" id="IPR050765">
    <property type="entry name" value="Riboflavin_Biosynth_HTPR"/>
</dbReference>
<accession>A0A4U8WIJ7</accession>
<proteinExistence type="predicted"/>
<evidence type="ECO:0000313" key="3">
    <source>
        <dbReference type="Proteomes" id="UP000290439"/>
    </source>
</evidence>
<dbReference type="GO" id="GO:0008703">
    <property type="term" value="F:5-amino-6-(5-phosphoribosylamino)uracil reductase activity"/>
    <property type="evidence" value="ECO:0007669"/>
    <property type="project" value="InterPro"/>
</dbReference>
<dbReference type="InterPro" id="IPR002734">
    <property type="entry name" value="RibDG_C"/>
</dbReference>
<protein>
    <submittedName>
        <fullName evidence="2">RibD C-terminal domain</fullName>
    </submittedName>
</protein>
<dbReference type="AlphaFoldDB" id="A0A4U8WIJ7"/>
<dbReference type="Proteomes" id="UP000290439">
    <property type="component" value="Chromosome"/>
</dbReference>
<evidence type="ECO:0000259" key="1">
    <source>
        <dbReference type="Pfam" id="PF01872"/>
    </source>
</evidence>
<dbReference type="RefSeq" id="WP_228800896.1">
    <property type="nucleotide sequence ID" value="NZ_JADLPI010000005.1"/>
</dbReference>
<dbReference type="Gene3D" id="3.40.430.10">
    <property type="entry name" value="Dihydrofolate Reductase, subunit A"/>
    <property type="match status" value="1"/>
</dbReference>
<name>A0A4U8WIJ7_9NOCA</name>
<dbReference type="InterPro" id="IPR024072">
    <property type="entry name" value="DHFR-like_dom_sf"/>
</dbReference>
<dbReference type="EMBL" id="LR215973">
    <property type="protein sequence ID" value="VFB01879.1"/>
    <property type="molecule type" value="Genomic_DNA"/>
</dbReference>
<feature type="domain" description="Bacterial bifunctional deaminase-reductase C-terminal" evidence="1">
    <location>
        <begin position="4"/>
        <end position="179"/>
    </location>
</feature>
<sequence>MGSVTLWMQISLDGFAEGPDDEVHWPVVDEELCESSLDQLRRADLFLYGRKTYEIMASFWPTADAAPGISPFYLDFARCWKEKTKIVFSRTLRTAPWNTSVIGEDMVEQVAALRERPDCDMVLFGGAETASTFIRHDLVDEYRLFVHPMLLGGGVRLFHTGPEAAGLQLVDVMTFDSAVVGMHYQHASRASS</sequence>
<reference evidence="2 3" key="1">
    <citation type="submission" date="2019-02" db="EMBL/GenBank/DDBJ databases">
        <authorList>
            <consortium name="Pathogen Informatics"/>
        </authorList>
    </citation>
    <scope>NUCLEOTIDE SEQUENCE [LARGE SCALE GENOMIC DNA]</scope>
    <source>
        <strain evidence="2 3">3012STDY6756504</strain>
    </source>
</reference>